<keyword evidence="1" id="KW-0472">Membrane</keyword>
<dbReference type="Pfam" id="PF05656">
    <property type="entry name" value="DUF805"/>
    <property type="match status" value="1"/>
</dbReference>
<comment type="caution">
    <text evidence="2">The sequence shown here is derived from an EMBL/GenBank/DDBJ whole genome shotgun (WGS) entry which is preliminary data.</text>
</comment>
<dbReference type="Proteomes" id="UP000674938">
    <property type="component" value="Unassembled WGS sequence"/>
</dbReference>
<protein>
    <submittedName>
        <fullName evidence="2">DUF805 domain-containing protein</fullName>
    </submittedName>
</protein>
<keyword evidence="1" id="KW-0812">Transmembrane</keyword>
<name>A0A940PAI8_9ENTE</name>
<keyword evidence="1" id="KW-1133">Transmembrane helix</keyword>
<accession>A0A940PAI8</accession>
<dbReference type="RefSeq" id="WP_209525477.1">
    <property type="nucleotide sequence ID" value="NZ_JAEEGA010000003.1"/>
</dbReference>
<dbReference type="EMBL" id="JAEEGA010000003">
    <property type="protein sequence ID" value="MBP1040473.1"/>
    <property type="molecule type" value="Genomic_DNA"/>
</dbReference>
<feature type="transmembrane region" description="Helical" evidence="1">
    <location>
        <begin position="60"/>
        <end position="80"/>
    </location>
</feature>
<dbReference type="AlphaFoldDB" id="A0A940PAI8"/>
<reference evidence="2" key="1">
    <citation type="submission" date="2020-12" db="EMBL/GenBank/DDBJ databases">
        <title>Vagococcus allomyrinae sp. nov. and Enterococcus lavae sp. nov., isolated from the larvae of Allomyrina dichotoma.</title>
        <authorList>
            <person name="Lee S.D."/>
        </authorList>
    </citation>
    <scope>NUCLEOTIDE SEQUENCE</scope>
    <source>
        <strain evidence="2">BWB3-3</strain>
    </source>
</reference>
<feature type="transmembrane region" description="Helical" evidence="1">
    <location>
        <begin position="24"/>
        <end position="48"/>
    </location>
</feature>
<feature type="transmembrane region" description="Helical" evidence="1">
    <location>
        <begin position="92"/>
        <end position="114"/>
    </location>
</feature>
<dbReference type="GO" id="GO:0005886">
    <property type="term" value="C:plasma membrane"/>
    <property type="evidence" value="ECO:0007669"/>
    <property type="project" value="TreeGrafter"/>
</dbReference>
<evidence type="ECO:0000256" key="1">
    <source>
        <dbReference type="SAM" id="Phobius"/>
    </source>
</evidence>
<sequence length="122" mass="13781">MVESYLKFWGNYVNFEGKSTRSDYWYLMLSNFLLGLVSVAVTLFLGFLSGWGEGSIVPMIIWLAIIILYIIASIVPSVALSVRRLRDGGFHWALIFISFIPYLGSFALFVLYCMPSKEGAAY</sequence>
<dbReference type="PANTHER" id="PTHR34980:SF2">
    <property type="entry name" value="INNER MEMBRANE PROTEIN YHAH-RELATED"/>
    <property type="match status" value="1"/>
</dbReference>
<dbReference type="PANTHER" id="PTHR34980">
    <property type="entry name" value="INNER MEMBRANE PROTEIN-RELATED-RELATED"/>
    <property type="match status" value="1"/>
</dbReference>
<gene>
    <name evidence="2" type="ORF">I6N95_05615</name>
</gene>
<keyword evidence="3" id="KW-1185">Reference proteome</keyword>
<evidence type="ECO:0000313" key="3">
    <source>
        <dbReference type="Proteomes" id="UP000674938"/>
    </source>
</evidence>
<evidence type="ECO:0000313" key="2">
    <source>
        <dbReference type="EMBL" id="MBP1040473.1"/>
    </source>
</evidence>
<proteinExistence type="predicted"/>
<organism evidence="2 3">
    <name type="scientific">Vagococcus allomyrinae</name>
    <dbReference type="NCBI Taxonomy" id="2794353"/>
    <lineage>
        <taxon>Bacteria</taxon>
        <taxon>Bacillati</taxon>
        <taxon>Bacillota</taxon>
        <taxon>Bacilli</taxon>
        <taxon>Lactobacillales</taxon>
        <taxon>Enterococcaceae</taxon>
        <taxon>Vagococcus</taxon>
    </lineage>
</organism>
<dbReference type="InterPro" id="IPR008523">
    <property type="entry name" value="DUF805"/>
</dbReference>